<dbReference type="GO" id="GO:0008017">
    <property type="term" value="F:microtubule binding"/>
    <property type="evidence" value="ECO:0007669"/>
    <property type="project" value="TreeGrafter"/>
</dbReference>
<feature type="chain" id="PRO_5041982350" evidence="4">
    <location>
        <begin position="19"/>
        <end position="814"/>
    </location>
</feature>
<dbReference type="EMBL" id="JAQMWT010000249">
    <property type="protein sequence ID" value="KAJ8606755.1"/>
    <property type="molecule type" value="Genomic_DNA"/>
</dbReference>
<keyword evidence="2" id="KW-0342">GTP-binding</keyword>
<dbReference type="Pfam" id="PF02212">
    <property type="entry name" value="GED"/>
    <property type="match status" value="1"/>
</dbReference>
<dbReference type="InterPro" id="IPR045063">
    <property type="entry name" value="Dynamin_N"/>
</dbReference>
<feature type="domain" description="GED" evidence="5">
    <location>
        <begin position="700"/>
        <end position="793"/>
    </location>
</feature>
<protein>
    <submittedName>
        <fullName evidence="7">Uncharacterized protein</fullName>
    </submittedName>
</protein>
<dbReference type="PRINTS" id="PR00195">
    <property type="entry name" value="DYNAMIN"/>
</dbReference>
<dbReference type="Pfam" id="PF01031">
    <property type="entry name" value="Dynamin_M"/>
    <property type="match status" value="1"/>
</dbReference>
<proteinExistence type="predicted"/>
<evidence type="ECO:0000259" key="6">
    <source>
        <dbReference type="PROSITE" id="PS51718"/>
    </source>
</evidence>
<dbReference type="PANTHER" id="PTHR11566:SF231">
    <property type="entry name" value="INTERFERON-INDUCED GTP-BINDING PROTEIN MX"/>
    <property type="match status" value="1"/>
</dbReference>
<feature type="compositionally biased region" description="Low complexity" evidence="3">
    <location>
        <begin position="666"/>
        <end position="676"/>
    </location>
</feature>
<dbReference type="InterPro" id="IPR020850">
    <property type="entry name" value="GED_dom"/>
</dbReference>
<evidence type="ECO:0000259" key="5">
    <source>
        <dbReference type="PROSITE" id="PS51388"/>
    </source>
</evidence>
<dbReference type="Gene3D" id="3.40.50.300">
    <property type="entry name" value="P-loop containing nucleotide triphosphate hydrolases"/>
    <property type="match status" value="1"/>
</dbReference>
<dbReference type="PROSITE" id="PS51718">
    <property type="entry name" value="G_DYNAMIN_2"/>
    <property type="match status" value="1"/>
</dbReference>
<dbReference type="GO" id="GO:0003924">
    <property type="term" value="F:GTPase activity"/>
    <property type="evidence" value="ECO:0007669"/>
    <property type="project" value="InterPro"/>
</dbReference>
<dbReference type="AlphaFoldDB" id="A0AAD7XNW0"/>
<dbReference type="GO" id="GO:0031623">
    <property type="term" value="P:receptor internalization"/>
    <property type="evidence" value="ECO:0007669"/>
    <property type="project" value="TreeGrafter"/>
</dbReference>
<dbReference type="InterPro" id="IPR022812">
    <property type="entry name" value="Dynamin"/>
</dbReference>
<organism evidence="7 8">
    <name type="scientific">Chrysophaeum taylorii</name>
    <dbReference type="NCBI Taxonomy" id="2483200"/>
    <lineage>
        <taxon>Eukaryota</taxon>
        <taxon>Sar</taxon>
        <taxon>Stramenopiles</taxon>
        <taxon>Ochrophyta</taxon>
        <taxon>Pelagophyceae</taxon>
        <taxon>Pelagomonadales</taxon>
        <taxon>Pelagomonadaceae</taxon>
        <taxon>Chrysophaeum</taxon>
    </lineage>
</organism>
<dbReference type="GO" id="GO:0005886">
    <property type="term" value="C:plasma membrane"/>
    <property type="evidence" value="ECO:0007669"/>
    <property type="project" value="TreeGrafter"/>
</dbReference>
<dbReference type="SMART" id="SM00053">
    <property type="entry name" value="DYNc"/>
    <property type="match status" value="1"/>
</dbReference>
<dbReference type="GO" id="GO:0005874">
    <property type="term" value="C:microtubule"/>
    <property type="evidence" value="ECO:0007669"/>
    <property type="project" value="TreeGrafter"/>
</dbReference>
<dbReference type="SMART" id="SM00302">
    <property type="entry name" value="GED"/>
    <property type="match status" value="1"/>
</dbReference>
<accession>A0AAD7XNW0</accession>
<dbReference type="CDD" id="cd08771">
    <property type="entry name" value="DLP_1"/>
    <property type="match status" value="1"/>
</dbReference>
<evidence type="ECO:0000256" key="4">
    <source>
        <dbReference type="SAM" id="SignalP"/>
    </source>
</evidence>
<dbReference type="PROSITE" id="PS51388">
    <property type="entry name" value="GED"/>
    <property type="match status" value="1"/>
</dbReference>
<evidence type="ECO:0000256" key="2">
    <source>
        <dbReference type="ARBA" id="ARBA00023134"/>
    </source>
</evidence>
<dbReference type="Pfam" id="PF00350">
    <property type="entry name" value="Dynamin_N"/>
    <property type="match status" value="1"/>
</dbReference>
<evidence type="ECO:0000313" key="7">
    <source>
        <dbReference type="EMBL" id="KAJ8606755.1"/>
    </source>
</evidence>
<evidence type="ECO:0000256" key="1">
    <source>
        <dbReference type="ARBA" id="ARBA00022741"/>
    </source>
</evidence>
<evidence type="ECO:0000256" key="3">
    <source>
        <dbReference type="SAM" id="MobiDB-lite"/>
    </source>
</evidence>
<name>A0AAD7XNW0_9STRA</name>
<dbReference type="Gene3D" id="1.20.120.1240">
    <property type="entry name" value="Dynamin, middle domain"/>
    <property type="match status" value="1"/>
</dbReference>
<dbReference type="InterPro" id="IPR001401">
    <property type="entry name" value="Dynamin_GTPase"/>
</dbReference>
<comment type="caution">
    <text evidence="7">The sequence shown here is derived from an EMBL/GenBank/DDBJ whole genome shotgun (WGS) entry which is preliminary data.</text>
</comment>
<dbReference type="InterPro" id="IPR000375">
    <property type="entry name" value="Dynamin_stalk"/>
</dbReference>
<dbReference type="SUPFAM" id="SSF52540">
    <property type="entry name" value="P-loop containing nucleoside triphosphate hydrolases"/>
    <property type="match status" value="1"/>
</dbReference>
<dbReference type="InterPro" id="IPR027417">
    <property type="entry name" value="P-loop_NTPase"/>
</dbReference>
<keyword evidence="1" id="KW-0547">Nucleotide-binding</keyword>
<evidence type="ECO:0000313" key="8">
    <source>
        <dbReference type="Proteomes" id="UP001230188"/>
    </source>
</evidence>
<dbReference type="PANTHER" id="PTHR11566">
    <property type="entry name" value="DYNAMIN"/>
    <property type="match status" value="1"/>
</dbReference>
<gene>
    <name evidence="7" type="ORF">CTAYLR_009566</name>
</gene>
<dbReference type="Proteomes" id="UP001230188">
    <property type="component" value="Unassembled WGS sequence"/>
</dbReference>
<keyword evidence="8" id="KW-1185">Reference proteome</keyword>
<feature type="domain" description="Dynamin-type G" evidence="6">
    <location>
        <begin position="104"/>
        <end position="395"/>
    </location>
</feature>
<feature type="region of interest" description="Disordered" evidence="3">
    <location>
        <begin position="624"/>
        <end position="676"/>
    </location>
</feature>
<feature type="signal peptide" evidence="4">
    <location>
        <begin position="1"/>
        <end position="18"/>
    </location>
</feature>
<dbReference type="GO" id="GO:0005525">
    <property type="term" value="F:GTP binding"/>
    <property type="evidence" value="ECO:0007669"/>
    <property type="project" value="InterPro"/>
</dbReference>
<sequence>MLFAAAAAAACWCAVVSAGSSPQPPPPEERLEARLARALYEVHSDVSSPTPGVVVANRSLQHLIEKKNFHLPHEQLMVLHKRQPLVREVLDANDNLRSIGLGTEFDFPSIVVIGDQSAGKSSVLEAISGVQLLRGSGVVTRAPIELRLDGNGDDECVARVEAEGASVAVVPCGELASALNETMRSALWSQQNTAPRNKHHNHQVLGVTDAVIRVRVTAAGVPDLTLVDLPGLARVAVQGQSADVPRLTKDLATKYIRSPNTIILVVVPCNADLATAEALQLAAEVDPDGKRTVGVLTKPDLMDPGTEHTLGDVLDGRVVSLREHGYFVVRNRGQRAIDNNMDLDAALREERAFFYERHQVFARLAREKHPGRFGVASLVRYLTKVLVQRIVAEIPALRGRVEDRILHESAALSALNGKYHSSVWGAVERNLGDAASRKAFLLQLTTDFTMSVRETTRGHYDMLPRESAERGFMADLLAHYRAFHVAVKENAPQVNSSSYDAAVRHAVATQHGRESFYGFPSYAIFATLVRDLVGTVNAPADKCASQVRARVLTMARAASADLFATRFPKLRRALDAIVKRLADERHADASRALDMLLEMQQHPFTQELVAPLLDDDDDDHDILAGEPEGSTGRFFGRASSTGEPFRPPNAKTQTPQQMPNSQNPWNNNNNNNNNNYYYYYDQPPVVKPNRRRTPTDAYAVEFVKAKIDRYFAILAERVGDLVPMAIDMYLVQRFGHDLALRVANATHAFTDAEISDLLRENADLARRRHDLEDIIAKLSVAREVIDDFSSAADVVADHDDLPFGGAPRANHPPL</sequence>
<reference evidence="7" key="1">
    <citation type="submission" date="2023-01" db="EMBL/GenBank/DDBJ databases">
        <title>Metagenome sequencing of chrysophaentin producing Chrysophaeum taylorii.</title>
        <authorList>
            <person name="Davison J."/>
            <person name="Bewley C."/>
        </authorList>
    </citation>
    <scope>NUCLEOTIDE SEQUENCE</scope>
    <source>
        <strain evidence="7">NIES-1699</strain>
    </source>
</reference>
<dbReference type="InterPro" id="IPR003130">
    <property type="entry name" value="GED"/>
</dbReference>
<dbReference type="InterPro" id="IPR030381">
    <property type="entry name" value="G_DYNAMIN_dom"/>
</dbReference>
<dbReference type="GO" id="GO:0005737">
    <property type="term" value="C:cytoplasm"/>
    <property type="evidence" value="ECO:0007669"/>
    <property type="project" value="TreeGrafter"/>
</dbReference>
<keyword evidence="4" id="KW-0732">Signal</keyword>
<feature type="compositionally biased region" description="Polar residues" evidence="3">
    <location>
        <begin position="650"/>
        <end position="665"/>
    </location>
</feature>